<sequence length="311" mass="34751">MKATRNDFIKQEEEDEPIKRPRTSIACIRCHHKKVRCDGRRPTCSRCSSTTDGLCAYPTCRRSRNTQPTSVDPFIDDLSQLEARIRHIETDLDNLRKSQTKNDCTTHTSQQDLESTEQQVADSRSILARLRLVGEQRLKRRDVHKRKATTHYQRHTRSHHANSPPVKQSSHPLPQSSPLVSMATESTLRSTMPSTAALATDPASWQNMGHNHWATEPSALPFGSAYSCSIPTSTDNVQQHVYDPSLFVSNPCSNASSTSSTFNATTAPLYSDILASSFYFNDTFADPPAISASMMLSDIPSVVQQPPVLWH</sequence>
<dbReference type="InterPro" id="IPR036864">
    <property type="entry name" value="Zn2-C6_fun-type_DNA-bd_sf"/>
</dbReference>
<dbReference type="PROSITE" id="PS50048">
    <property type="entry name" value="ZN2_CY6_FUNGAL_2"/>
    <property type="match status" value="1"/>
</dbReference>
<feature type="compositionally biased region" description="Low complexity" evidence="6">
    <location>
        <begin position="168"/>
        <end position="181"/>
    </location>
</feature>
<dbReference type="Pfam" id="PF00172">
    <property type="entry name" value="Zn_clus"/>
    <property type="match status" value="1"/>
</dbReference>
<dbReference type="OrthoDB" id="39175at2759"/>
<keyword evidence="4" id="KW-0804">Transcription</keyword>
<keyword evidence="3" id="KW-0805">Transcription regulation</keyword>
<dbReference type="PROSITE" id="PS00463">
    <property type="entry name" value="ZN2_CY6_FUNGAL_1"/>
    <property type="match status" value="1"/>
</dbReference>
<name>A0A1X2H4T8_SYNRA</name>
<accession>A0A1X2H4T8</accession>
<dbReference type="GO" id="GO:0000981">
    <property type="term" value="F:DNA-binding transcription factor activity, RNA polymerase II-specific"/>
    <property type="evidence" value="ECO:0007669"/>
    <property type="project" value="InterPro"/>
</dbReference>
<dbReference type="SMART" id="SM00066">
    <property type="entry name" value="GAL4"/>
    <property type="match status" value="1"/>
</dbReference>
<feature type="compositionally biased region" description="Basic residues" evidence="6">
    <location>
        <begin position="138"/>
        <end position="160"/>
    </location>
</feature>
<keyword evidence="9" id="KW-1185">Reference proteome</keyword>
<dbReference type="GO" id="GO:0005634">
    <property type="term" value="C:nucleus"/>
    <property type="evidence" value="ECO:0007669"/>
    <property type="project" value="UniProtKB-SubCell"/>
</dbReference>
<dbReference type="SUPFAM" id="SSF57701">
    <property type="entry name" value="Zn2/Cys6 DNA-binding domain"/>
    <property type="match status" value="1"/>
</dbReference>
<evidence type="ECO:0000313" key="9">
    <source>
        <dbReference type="Proteomes" id="UP000242180"/>
    </source>
</evidence>
<protein>
    <recommendedName>
        <fullName evidence="7">Zn(2)-C6 fungal-type domain-containing protein</fullName>
    </recommendedName>
</protein>
<feature type="compositionally biased region" description="Polar residues" evidence="6">
    <location>
        <begin position="101"/>
        <end position="120"/>
    </location>
</feature>
<dbReference type="InterPro" id="IPR050815">
    <property type="entry name" value="TF_fung"/>
</dbReference>
<dbReference type="GO" id="GO:0008270">
    <property type="term" value="F:zinc ion binding"/>
    <property type="evidence" value="ECO:0007669"/>
    <property type="project" value="InterPro"/>
</dbReference>
<dbReference type="InterPro" id="IPR001138">
    <property type="entry name" value="Zn2Cys6_DnaBD"/>
</dbReference>
<feature type="region of interest" description="Disordered" evidence="6">
    <location>
        <begin position="138"/>
        <end position="187"/>
    </location>
</feature>
<dbReference type="PANTHER" id="PTHR47338">
    <property type="entry name" value="ZN(II)2CYS6 TRANSCRIPTION FACTOR (EUROFUNG)-RELATED"/>
    <property type="match status" value="1"/>
</dbReference>
<keyword evidence="5" id="KW-0539">Nucleus</keyword>
<feature type="region of interest" description="Disordered" evidence="6">
    <location>
        <begin position="99"/>
        <end position="120"/>
    </location>
</feature>
<evidence type="ECO:0000256" key="2">
    <source>
        <dbReference type="ARBA" id="ARBA00022723"/>
    </source>
</evidence>
<dbReference type="STRING" id="13706.A0A1X2H4T8"/>
<organism evidence="8 9">
    <name type="scientific">Syncephalastrum racemosum</name>
    <name type="common">Filamentous fungus</name>
    <dbReference type="NCBI Taxonomy" id="13706"/>
    <lineage>
        <taxon>Eukaryota</taxon>
        <taxon>Fungi</taxon>
        <taxon>Fungi incertae sedis</taxon>
        <taxon>Mucoromycota</taxon>
        <taxon>Mucoromycotina</taxon>
        <taxon>Mucoromycetes</taxon>
        <taxon>Mucorales</taxon>
        <taxon>Syncephalastraceae</taxon>
        <taxon>Syncephalastrum</taxon>
    </lineage>
</organism>
<evidence type="ECO:0000256" key="5">
    <source>
        <dbReference type="ARBA" id="ARBA00023242"/>
    </source>
</evidence>
<comment type="caution">
    <text evidence="8">The sequence shown here is derived from an EMBL/GenBank/DDBJ whole genome shotgun (WGS) entry which is preliminary data.</text>
</comment>
<evidence type="ECO:0000256" key="6">
    <source>
        <dbReference type="SAM" id="MobiDB-lite"/>
    </source>
</evidence>
<dbReference type="Gene3D" id="4.10.240.10">
    <property type="entry name" value="Zn(2)-C6 fungal-type DNA-binding domain"/>
    <property type="match status" value="1"/>
</dbReference>
<proteinExistence type="predicted"/>
<dbReference type="InParanoid" id="A0A1X2H4T8"/>
<dbReference type="AlphaFoldDB" id="A0A1X2H4T8"/>
<gene>
    <name evidence="8" type="ORF">BCR43DRAFT_517633</name>
</gene>
<reference evidence="8 9" key="1">
    <citation type="submission" date="2016-07" db="EMBL/GenBank/DDBJ databases">
        <title>Pervasive Adenine N6-methylation of Active Genes in Fungi.</title>
        <authorList>
            <consortium name="DOE Joint Genome Institute"/>
            <person name="Mondo S.J."/>
            <person name="Dannebaum R.O."/>
            <person name="Kuo R.C."/>
            <person name="Labutti K."/>
            <person name="Haridas S."/>
            <person name="Kuo A."/>
            <person name="Salamov A."/>
            <person name="Ahrendt S.R."/>
            <person name="Lipzen A."/>
            <person name="Sullivan W."/>
            <person name="Andreopoulos W.B."/>
            <person name="Clum A."/>
            <person name="Lindquist E."/>
            <person name="Daum C."/>
            <person name="Ramamoorthy G.K."/>
            <person name="Gryganskyi A."/>
            <person name="Culley D."/>
            <person name="Magnuson J.K."/>
            <person name="James T.Y."/>
            <person name="O'Malley M.A."/>
            <person name="Stajich J.E."/>
            <person name="Spatafora J.W."/>
            <person name="Visel A."/>
            <person name="Grigoriev I.V."/>
        </authorList>
    </citation>
    <scope>NUCLEOTIDE SEQUENCE [LARGE SCALE GENOMIC DNA]</scope>
    <source>
        <strain evidence="8 9">NRRL 2496</strain>
    </source>
</reference>
<feature type="domain" description="Zn(2)-C6 fungal-type" evidence="7">
    <location>
        <begin position="26"/>
        <end position="57"/>
    </location>
</feature>
<evidence type="ECO:0000256" key="4">
    <source>
        <dbReference type="ARBA" id="ARBA00023163"/>
    </source>
</evidence>
<evidence type="ECO:0000256" key="1">
    <source>
        <dbReference type="ARBA" id="ARBA00004123"/>
    </source>
</evidence>
<dbReference type="PANTHER" id="PTHR47338:SF5">
    <property type="entry name" value="ZN(II)2CYS6 TRANSCRIPTION FACTOR (EUROFUNG)"/>
    <property type="match status" value="1"/>
</dbReference>
<evidence type="ECO:0000313" key="8">
    <source>
        <dbReference type="EMBL" id="ORY93397.1"/>
    </source>
</evidence>
<dbReference type="Proteomes" id="UP000242180">
    <property type="component" value="Unassembled WGS sequence"/>
</dbReference>
<comment type="subcellular location">
    <subcellularLocation>
        <location evidence="1">Nucleus</location>
    </subcellularLocation>
</comment>
<keyword evidence="2" id="KW-0479">Metal-binding</keyword>
<evidence type="ECO:0000256" key="3">
    <source>
        <dbReference type="ARBA" id="ARBA00023015"/>
    </source>
</evidence>
<dbReference type="EMBL" id="MCGN01000009">
    <property type="protein sequence ID" value="ORY93397.1"/>
    <property type="molecule type" value="Genomic_DNA"/>
</dbReference>
<evidence type="ECO:0000259" key="7">
    <source>
        <dbReference type="PROSITE" id="PS50048"/>
    </source>
</evidence>
<dbReference type="CDD" id="cd00067">
    <property type="entry name" value="GAL4"/>
    <property type="match status" value="1"/>
</dbReference>